<dbReference type="InterPro" id="IPR044421">
    <property type="entry name" value="SMYD4_SET"/>
</dbReference>
<dbReference type="InterPro" id="IPR046341">
    <property type="entry name" value="SET_dom_sf"/>
</dbReference>
<keyword evidence="11" id="KW-1185">Reference proteome</keyword>
<dbReference type="GO" id="GO:0008757">
    <property type="term" value="F:S-adenosylmethionine-dependent methyltransferase activity"/>
    <property type="evidence" value="ECO:0007669"/>
    <property type="project" value="UniProtKB-ARBA"/>
</dbReference>
<comment type="subcellular location">
    <subcellularLocation>
        <location evidence="2">Cytoplasm</location>
    </subcellularLocation>
    <subcellularLocation>
        <location evidence="1">Nucleus</location>
    </subcellularLocation>
</comment>
<dbReference type="GO" id="GO:0008170">
    <property type="term" value="F:N-methyltransferase activity"/>
    <property type="evidence" value="ECO:0007669"/>
    <property type="project" value="UniProtKB-ARBA"/>
</dbReference>
<evidence type="ECO:0000256" key="6">
    <source>
        <dbReference type="ARBA" id="ARBA00022691"/>
    </source>
</evidence>
<dbReference type="SUPFAM" id="SSF48452">
    <property type="entry name" value="TPR-like"/>
    <property type="match status" value="1"/>
</dbReference>
<dbReference type="InterPro" id="IPR011990">
    <property type="entry name" value="TPR-like_helical_dom_sf"/>
</dbReference>
<evidence type="ECO:0000256" key="4">
    <source>
        <dbReference type="ARBA" id="ARBA00022603"/>
    </source>
</evidence>
<dbReference type="SUPFAM" id="SSF82199">
    <property type="entry name" value="SET domain"/>
    <property type="match status" value="1"/>
</dbReference>
<organism evidence="10 11">
    <name type="scientific">Penaeus vannamei</name>
    <name type="common">Whiteleg shrimp</name>
    <name type="synonym">Litopenaeus vannamei</name>
    <dbReference type="NCBI Taxonomy" id="6689"/>
    <lineage>
        <taxon>Eukaryota</taxon>
        <taxon>Metazoa</taxon>
        <taxon>Ecdysozoa</taxon>
        <taxon>Arthropoda</taxon>
        <taxon>Crustacea</taxon>
        <taxon>Multicrustacea</taxon>
        <taxon>Malacostraca</taxon>
        <taxon>Eumalacostraca</taxon>
        <taxon>Eucarida</taxon>
        <taxon>Decapoda</taxon>
        <taxon>Dendrobranchiata</taxon>
        <taxon>Penaeoidea</taxon>
        <taxon>Penaeidae</taxon>
        <taxon>Penaeus</taxon>
    </lineage>
</organism>
<dbReference type="InterPro" id="IPR052097">
    <property type="entry name" value="SET-MYND_domain_protein"/>
</dbReference>
<evidence type="ECO:0000256" key="7">
    <source>
        <dbReference type="ARBA" id="ARBA00023242"/>
    </source>
</evidence>
<comment type="caution">
    <text evidence="10">The sequence shown here is derived from an EMBL/GenBank/DDBJ whole genome shotgun (WGS) entry which is preliminary data.</text>
</comment>
<reference evidence="10 11" key="2">
    <citation type="submission" date="2019-01" db="EMBL/GenBank/DDBJ databases">
        <title>The decoding of complex shrimp genome reveals the adaptation for benthos swimmer, frequently molting mechanism and breeding impact on genome.</title>
        <authorList>
            <person name="Sun Y."/>
            <person name="Gao Y."/>
            <person name="Yu Y."/>
        </authorList>
    </citation>
    <scope>NUCLEOTIDE SEQUENCE [LARGE SCALE GENOMIC DNA]</scope>
    <source>
        <tissue evidence="10">Muscle</tissue>
    </source>
</reference>
<evidence type="ECO:0000256" key="8">
    <source>
        <dbReference type="ARBA" id="ARBA00048985"/>
    </source>
</evidence>
<gene>
    <name evidence="10" type="ORF">C7M84_020921</name>
</gene>
<dbReference type="OrthoDB" id="6341175at2759"/>
<dbReference type="Gene3D" id="2.170.270.10">
    <property type="entry name" value="SET domain"/>
    <property type="match status" value="1"/>
</dbReference>
<dbReference type="SMART" id="SM00317">
    <property type="entry name" value="SET"/>
    <property type="match status" value="1"/>
</dbReference>
<dbReference type="Gene3D" id="1.25.40.10">
    <property type="entry name" value="Tetratricopeptide repeat domain"/>
    <property type="match status" value="1"/>
</dbReference>
<dbReference type="PANTHER" id="PTHR46165">
    <property type="entry name" value="SET AND MYND DOMAIN-CONTAINING PROTEIN 4"/>
    <property type="match status" value="1"/>
</dbReference>
<dbReference type="GO" id="GO:0005634">
    <property type="term" value="C:nucleus"/>
    <property type="evidence" value="ECO:0007669"/>
    <property type="project" value="UniProtKB-SubCell"/>
</dbReference>
<protein>
    <recommendedName>
        <fullName evidence="9">SET domain-containing protein</fullName>
    </recommendedName>
</protein>
<dbReference type="PANTHER" id="PTHR46165:SF2">
    <property type="entry name" value="SET AND MYND DOMAIN-CONTAINING PROTEIN 4"/>
    <property type="match status" value="1"/>
</dbReference>
<sequence length="662" mass="74344">MKEKPAAMDSYPNINSLISDFVAQLKTSGRSREVFEHVGPNHTEEEMFSYLWGLQEAHQALTPTLVSAGKSEKIAESFLEGGEEELDRGDLKEALKSCSMAILFAPHPLSLGGRDAELENGRDRNNNLDILITDEEEEDRSRAYRNFELLARGYGGRSEVLFEAGHYRQCIIDIDAALNHTSDESRRERLHERRAKCHARLRDEEENGKISTNDKYEKLSDTLCSETPVLPDPHPTIPAFSKDVRVAFAPSQGRYLVAERDISPGETVCVERNYCSALYARNLLTHCCVCLSRSLAPLPCPFCSGVIFCSEACRAEGLAGCHWQECNILPTLVNLAMGPNSFLAYRIITATSYDTLKGLLFVLKGEESSKPPEAIGFDEGGMYSSSSYRPVYHLVTNRKERPPTDLLRRCIQAFVITKLLVQSGRYFVNDCGAAFDPTREEIMLLGSTLVHHLMSLMCNAYAVGELQMNVTDYRQCKMEPVGGGVFVASSLLNHSCNPSVAAFSYGRTQVLRAVRHIPAGRPLTYNYGSFYCTEDEDTRRAGLLKQYSFTCCCEACENGWYALFHLSSDLVISCPKCSTAPSESCRSCECTTVKKRIEQIVNSFDVMYLQILHKDVSSNDVNMLIDVIKLMEKWVQLPCRDYFDAQELLKFYFDTRGSHVYV</sequence>
<keyword evidence="7" id="KW-0539">Nucleus</keyword>
<proteinExistence type="predicted"/>
<evidence type="ECO:0000256" key="2">
    <source>
        <dbReference type="ARBA" id="ARBA00004496"/>
    </source>
</evidence>
<dbReference type="STRING" id="6689.A0A423SAW1"/>
<keyword evidence="3" id="KW-0963">Cytoplasm</keyword>
<reference evidence="10 11" key="1">
    <citation type="submission" date="2018-04" db="EMBL/GenBank/DDBJ databases">
        <authorList>
            <person name="Zhang X."/>
            <person name="Yuan J."/>
            <person name="Li F."/>
            <person name="Xiang J."/>
        </authorList>
    </citation>
    <scope>NUCLEOTIDE SEQUENCE [LARGE SCALE GENOMIC DNA]</scope>
    <source>
        <tissue evidence="10">Muscle</tissue>
    </source>
</reference>
<keyword evidence="6" id="KW-0949">S-adenosyl-L-methionine</keyword>
<evidence type="ECO:0000256" key="1">
    <source>
        <dbReference type="ARBA" id="ARBA00004123"/>
    </source>
</evidence>
<dbReference type="GO" id="GO:0032259">
    <property type="term" value="P:methylation"/>
    <property type="evidence" value="ECO:0007669"/>
    <property type="project" value="UniProtKB-KW"/>
</dbReference>
<dbReference type="EMBL" id="QCYY01004250">
    <property type="protein sequence ID" value="ROT61307.1"/>
    <property type="molecule type" value="Genomic_DNA"/>
</dbReference>
<evidence type="ECO:0000256" key="3">
    <source>
        <dbReference type="ARBA" id="ARBA00022490"/>
    </source>
</evidence>
<keyword evidence="4" id="KW-0489">Methyltransferase</keyword>
<evidence type="ECO:0000313" key="11">
    <source>
        <dbReference type="Proteomes" id="UP000283509"/>
    </source>
</evidence>
<dbReference type="SUPFAM" id="SSF144232">
    <property type="entry name" value="HIT/MYND zinc finger-like"/>
    <property type="match status" value="1"/>
</dbReference>
<dbReference type="PROSITE" id="PS50280">
    <property type="entry name" value="SET"/>
    <property type="match status" value="1"/>
</dbReference>
<keyword evidence="5" id="KW-0808">Transferase</keyword>
<dbReference type="CDD" id="cd10536">
    <property type="entry name" value="SET_SMYD4"/>
    <property type="match status" value="1"/>
</dbReference>
<accession>A0A423SAW1</accession>
<comment type="catalytic activity">
    <reaction evidence="8">
        <text>L-lysyl-[protein] + S-adenosyl-L-methionine = N(6)-methyl-L-lysyl-[protein] + S-adenosyl-L-homocysteine + H(+)</text>
        <dbReference type="Rhea" id="RHEA:51736"/>
        <dbReference type="Rhea" id="RHEA-COMP:9752"/>
        <dbReference type="Rhea" id="RHEA-COMP:13053"/>
        <dbReference type="ChEBI" id="CHEBI:15378"/>
        <dbReference type="ChEBI" id="CHEBI:29969"/>
        <dbReference type="ChEBI" id="CHEBI:57856"/>
        <dbReference type="ChEBI" id="CHEBI:59789"/>
        <dbReference type="ChEBI" id="CHEBI:61929"/>
    </reaction>
</comment>
<dbReference type="InterPro" id="IPR001214">
    <property type="entry name" value="SET_dom"/>
</dbReference>
<dbReference type="AlphaFoldDB" id="A0A423SAW1"/>
<dbReference type="GO" id="GO:0005737">
    <property type="term" value="C:cytoplasm"/>
    <property type="evidence" value="ECO:0007669"/>
    <property type="project" value="UniProtKB-SubCell"/>
</dbReference>
<dbReference type="Pfam" id="PF00856">
    <property type="entry name" value="SET"/>
    <property type="match status" value="1"/>
</dbReference>
<name>A0A423SAW1_PENVA</name>
<dbReference type="Proteomes" id="UP000283509">
    <property type="component" value="Unassembled WGS sequence"/>
</dbReference>
<dbReference type="Gene3D" id="6.10.140.2220">
    <property type="match status" value="1"/>
</dbReference>
<dbReference type="Gene3D" id="1.10.220.160">
    <property type="match status" value="1"/>
</dbReference>
<evidence type="ECO:0000256" key="5">
    <source>
        <dbReference type="ARBA" id="ARBA00022679"/>
    </source>
</evidence>
<feature type="domain" description="SET" evidence="9">
    <location>
        <begin position="242"/>
        <end position="528"/>
    </location>
</feature>
<dbReference type="GO" id="GO:0008276">
    <property type="term" value="F:protein methyltransferase activity"/>
    <property type="evidence" value="ECO:0007669"/>
    <property type="project" value="UniProtKB-ARBA"/>
</dbReference>
<dbReference type="GO" id="GO:0042826">
    <property type="term" value="F:histone deacetylase binding"/>
    <property type="evidence" value="ECO:0007669"/>
    <property type="project" value="TreeGrafter"/>
</dbReference>
<evidence type="ECO:0000313" key="10">
    <source>
        <dbReference type="EMBL" id="ROT61307.1"/>
    </source>
</evidence>
<evidence type="ECO:0000259" key="9">
    <source>
        <dbReference type="PROSITE" id="PS50280"/>
    </source>
</evidence>